<name>A3IMB3_9CHRO</name>
<dbReference type="AlphaFoldDB" id="A3IMB3"/>
<evidence type="ECO:0000313" key="1">
    <source>
        <dbReference type="EMBL" id="EAZ92282.1"/>
    </source>
</evidence>
<dbReference type="Pfam" id="PF14384">
    <property type="entry name" value="BrnA_antitoxin"/>
    <property type="match status" value="1"/>
</dbReference>
<reference evidence="1 2" key="1">
    <citation type="submission" date="2007-03" db="EMBL/GenBank/DDBJ databases">
        <authorList>
            <person name="Stal L."/>
            <person name="Ferriera S."/>
            <person name="Johnson J."/>
            <person name="Kravitz S."/>
            <person name="Beeson K."/>
            <person name="Sutton G."/>
            <person name="Rogers Y.-H."/>
            <person name="Friedman R."/>
            <person name="Frazier M."/>
            <person name="Venter J.C."/>
        </authorList>
    </citation>
    <scope>NUCLEOTIDE SEQUENCE [LARGE SCALE GENOMIC DNA]</scope>
    <source>
        <strain evidence="1 2">CCY0110</strain>
    </source>
</reference>
<keyword evidence="2" id="KW-1185">Reference proteome</keyword>
<dbReference type="InterPro" id="IPR025528">
    <property type="entry name" value="BrnA_antitoxin"/>
</dbReference>
<dbReference type="OrthoDB" id="9796641at2"/>
<proteinExistence type="predicted"/>
<dbReference type="eggNOG" id="COG3514">
    <property type="taxonomic scope" value="Bacteria"/>
</dbReference>
<protein>
    <recommendedName>
        <fullName evidence="3">BrnA antitoxin family protein</fullName>
    </recommendedName>
</protein>
<comment type="caution">
    <text evidence="1">The sequence shown here is derived from an EMBL/GenBank/DDBJ whole genome shotgun (WGS) entry which is preliminary data.</text>
</comment>
<dbReference type="EMBL" id="AAXW01000007">
    <property type="protein sequence ID" value="EAZ92282.1"/>
    <property type="molecule type" value="Genomic_DNA"/>
</dbReference>
<dbReference type="RefSeq" id="WP_008274494.1">
    <property type="nucleotide sequence ID" value="NZ_AAXW01000007.1"/>
</dbReference>
<organism evidence="1 2">
    <name type="scientific">Crocosphaera chwakensis CCY0110</name>
    <dbReference type="NCBI Taxonomy" id="391612"/>
    <lineage>
        <taxon>Bacteria</taxon>
        <taxon>Bacillati</taxon>
        <taxon>Cyanobacteriota</taxon>
        <taxon>Cyanophyceae</taxon>
        <taxon>Oscillatoriophycideae</taxon>
        <taxon>Chroococcales</taxon>
        <taxon>Aphanothecaceae</taxon>
        <taxon>Crocosphaera</taxon>
        <taxon>Crocosphaera chwakensis</taxon>
    </lineage>
</organism>
<evidence type="ECO:0000313" key="2">
    <source>
        <dbReference type="Proteomes" id="UP000003781"/>
    </source>
</evidence>
<gene>
    <name evidence="1" type="ORF">CY0110_28024</name>
</gene>
<accession>A3IMB3</accession>
<sequence>MSNNQFRLDMSPEERHSKLVNMSDEDIDYSDIPELDEEFFKNAKLVKRKPATEAISIRVDTETLEWFRNTAKNNPKIRGYQTLINDVLRTYVAHQVSKTETSH</sequence>
<evidence type="ECO:0008006" key="3">
    <source>
        <dbReference type="Google" id="ProtNLM"/>
    </source>
</evidence>
<dbReference type="Proteomes" id="UP000003781">
    <property type="component" value="Unassembled WGS sequence"/>
</dbReference>